<accession>A0ABW1PED2</accession>
<evidence type="ECO:0000313" key="11">
    <source>
        <dbReference type="EMBL" id="MFC6093438.1"/>
    </source>
</evidence>
<keyword evidence="12" id="KW-1185">Reference proteome</keyword>
<dbReference type="Gene3D" id="1.20.5.1930">
    <property type="match status" value="1"/>
</dbReference>
<dbReference type="GO" id="GO:0016301">
    <property type="term" value="F:kinase activity"/>
    <property type="evidence" value="ECO:0007669"/>
    <property type="project" value="UniProtKB-KW"/>
</dbReference>
<dbReference type="InterPro" id="IPR036890">
    <property type="entry name" value="HATPase_C_sf"/>
</dbReference>
<dbReference type="InterPro" id="IPR003594">
    <property type="entry name" value="HATPase_dom"/>
</dbReference>
<evidence type="ECO:0000256" key="8">
    <source>
        <dbReference type="ARBA" id="ARBA00023012"/>
    </source>
</evidence>
<feature type="transmembrane region" description="Helical" evidence="9">
    <location>
        <begin position="20"/>
        <end position="46"/>
    </location>
</feature>
<protein>
    <recommendedName>
        <fullName evidence="2">histidine kinase</fullName>
        <ecNumber evidence="2">2.7.13.3</ecNumber>
    </recommendedName>
</protein>
<evidence type="ECO:0000256" key="4">
    <source>
        <dbReference type="ARBA" id="ARBA00022679"/>
    </source>
</evidence>
<dbReference type="SMART" id="SM00387">
    <property type="entry name" value="HATPase_c"/>
    <property type="match status" value="1"/>
</dbReference>
<dbReference type="EMBL" id="JBHSQO010000043">
    <property type="protein sequence ID" value="MFC6093438.1"/>
    <property type="molecule type" value="Genomic_DNA"/>
</dbReference>
<keyword evidence="5" id="KW-0547">Nucleotide-binding</keyword>
<evidence type="ECO:0000259" key="10">
    <source>
        <dbReference type="SMART" id="SM00387"/>
    </source>
</evidence>
<feature type="domain" description="Histidine kinase/HSP90-like ATPase" evidence="10">
    <location>
        <begin position="311"/>
        <end position="401"/>
    </location>
</feature>
<keyword evidence="3" id="KW-0597">Phosphoprotein</keyword>
<dbReference type="Gene3D" id="3.30.565.10">
    <property type="entry name" value="Histidine kinase-like ATPase, C-terminal domain"/>
    <property type="match status" value="1"/>
</dbReference>
<keyword evidence="9" id="KW-0472">Membrane</keyword>
<dbReference type="SUPFAM" id="SSF55874">
    <property type="entry name" value="ATPase domain of HSP90 chaperone/DNA topoisomerase II/histidine kinase"/>
    <property type="match status" value="1"/>
</dbReference>
<evidence type="ECO:0000256" key="5">
    <source>
        <dbReference type="ARBA" id="ARBA00022741"/>
    </source>
</evidence>
<evidence type="ECO:0000256" key="3">
    <source>
        <dbReference type="ARBA" id="ARBA00022553"/>
    </source>
</evidence>
<proteinExistence type="predicted"/>
<dbReference type="Proteomes" id="UP001596220">
    <property type="component" value="Unassembled WGS sequence"/>
</dbReference>
<evidence type="ECO:0000256" key="1">
    <source>
        <dbReference type="ARBA" id="ARBA00000085"/>
    </source>
</evidence>
<keyword evidence="7" id="KW-0067">ATP-binding</keyword>
<reference evidence="12" key="1">
    <citation type="journal article" date="2019" name="Int. J. Syst. Evol. Microbiol.">
        <title>The Global Catalogue of Microorganisms (GCM) 10K type strain sequencing project: providing services to taxonomists for standard genome sequencing and annotation.</title>
        <authorList>
            <consortium name="The Broad Institute Genomics Platform"/>
            <consortium name="The Broad Institute Genome Sequencing Center for Infectious Disease"/>
            <person name="Wu L."/>
            <person name="Ma J."/>
        </authorList>
    </citation>
    <scope>NUCLEOTIDE SEQUENCE [LARGE SCALE GENOMIC DNA]</scope>
    <source>
        <strain evidence="12">CGMCC 4.7246</strain>
    </source>
</reference>
<keyword evidence="8" id="KW-0902">Two-component regulatory system</keyword>
<keyword evidence="9" id="KW-0812">Transmembrane</keyword>
<keyword evidence="9" id="KW-1133">Transmembrane helix</keyword>
<evidence type="ECO:0000256" key="2">
    <source>
        <dbReference type="ARBA" id="ARBA00012438"/>
    </source>
</evidence>
<dbReference type="Pfam" id="PF13796">
    <property type="entry name" value="Sensor"/>
    <property type="match status" value="1"/>
</dbReference>
<dbReference type="PANTHER" id="PTHR24421:SF10">
    <property type="entry name" value="NITRATE_NITRITE SENSOR PROTEIN NARQ"/>
    <property type="match status" value="1"/>
</dbReference>
<dbReference type="PANTHER" id="PTHR24421">
    <property type="entry name" value="NITRATE/NITRITE SENSOR PROTEIN NARX-RELATED"/>
    <property type="match status" value="1"/>
</dbReference>
<dbReference type="InterPro" id="IPR025828">
    <property type="entry name" value="Put_sensor_dom"/>
</dbReference>
<dbReference type="EC" id="2.7.13.3" evidence="2"/>
<evidence type="ECO:0000256" key="9">
    <source>
        <dbReference type="SAM" id="Phobius"/>
    </source>
</evidence>
<dbReference type="Pfam" id="PF07730">
    <property type="entry name" value="HisKA_3"/>
    <property type="match status" value="1"/>
</dbReference>
<dbReference type="CDD" id="cd16917">
    <property type="entry name" value="HATPase_UhpB-NarQ-NarX-like"/>
    <property type="match status" value="1"/>
</dbReference>
<evidence type="ECO:0000313" key="12">
    <source>
        <dbReference type="Proteomes" id="UP001596220"/>
    </source>
</evidence>
<keyword evidence="6 11" id="KW-0418">Kinase</keyword>
<evidence type="ECO:0000256" key="6">
    <source>
        <dbReference type="ARBA" id="ARBA00022777"/>
    </source>
</evidence>
<evidence type="ECO:0000256" key="7">
    <source>
        <dbReference type="ARBA" id="ARBA00022840"/>
    </source>
</evidence>
<comment type="catalytic activity">
    <reaction evidence="1">
        <text>ATP + protein L-histidine = ADP + protein N-phospho-L-histidine.</text>
        <dbReference type="EC" id="2.7.13.3"/>
    </reaction>
</comment>
<dbReference type="InterPro" id="IPR050482">
    <property type="entry name" value="Sensor_HK_TwoCompSys"/>
</dbReference>
<gene>
    <name evidence="11" type="ORF">ACFP3R_29565</name>
</gene>
<name>A0ABW1PED2_9PSEU</name>
<comment type="caution">
    <text evidence="11">The sequence shown here is derived from an EMBL/GenBank/DDBJ whole genome shotgun (WGS) entry which is preliminary data.</text>
</comment>
<organism evidence="11 12">
    <name type="scientific">Saccharothrix lopnurensis</name>
    <dbReference type="NCBI Taxonomy" id="1670621"/>
    <lineage>
        <taxon>Bacteria</taxon>
        <taxon>Bacillati</taxon>
        <taxon>Actinomycetota</taxon>
        <taxon>Actinomycetes</taxon>
        <taxon>Pseudonocardiales</taxon>
        <taxon>Pseudonocardiaceae</taxon>
        <taxon>Saccharothrix</taxon>
    </lineage>
</organism>
<sequence length="401" mass="41366">MTGLAWRSRLPGLRFLAVGLALGAASWFVLIGLLLCVALVVTLPLLPHVARVARELAAFERRRVGRFLGTPVPAPPEPPTWDLATVLTDPAVRRDLTWLLFQATGGLLAGAVAVGAPAGAAQNAVIAAVGPFVPGVTTTLDAPVTSWGGAVVALATALGYGAAGWLLVPPLAGWCARVGVARLAPPEPTLVERLAEVTATRADALEAHGNELRRIERSLHDGTQNRLVAVVMHLGMAERALRRDPGAVLPMLLTAQNAASDALAELRDVVRGIHPPVLADRGLTGAVASLVAHCAIPCSYDERPVPRLPAAVEAAAYFVVAEALTNAVKHSGATRITVRLGLDGGLLRVEVVDDGRGGADEALGTGLLGIRHRVAAFDGVTEVDSPAGGPTALRAAIPTGV</sequence>
<keyword evidence="4" id="KW-0808">Transferase</keyword>
<dbReference type="InterPro" id="IPR011712">
    <property type="entry name" value="Sig_transdc_His_kin_sub3_dim/P"/>
</dbReference>
<dbReference type="RefSeq" id="WP_380640642.1">
    <property type="nucleotide sequence ID" value="NZ_JBHSQO010000043.1"/>
</dbReference>
<dbReference type="Pfam" id="PF02518">
    <property type="entry name" value="HATPase_c"/>
    <property type="match status" value="1"/>
</dbReference>